<proteinExistence type="predicted"/>
<comment type="caution">
    <text evidence="1">The sequence shown here is derived from an EMBL/GenBank/DDBJ whole genome shotgun (WGS) entry which is preliminary data.</text>
</comment>
<sequence length="181" mass="19766">MFEARQDSTLRWFPRLTGGVGVEGNSMARAIVSAAWLVMSELYAYLEDLEGAMDAPDASVLIKVKIAELLVQIDCTLGRTAVLDEEHRLPWLLEYGLCEVINLPGADMARLLGLFAANDATEIRRVSQLIRDLIAAFPGELVDSLQAHNQGGVLRFLRSSDKACTALGCDASFLVPLMKSL</sequence>
<dbReference type="RefSeq" id="WP_011169506.1">
    <property type="nucleotide sequence ID" value="NZ_RBOM01000292.1"/>
</dbReference>
<dbReference type="AlphaFoldDB" id="A0A3M3FCT9"/>
<gene>
    <name evidence="1" type="ORF">ALQ74_03242</name>
</gene>
<name>A0A3M3FCT9_PSESG</name>
<evidence type="ECO:0000313" key="2">
    <source>
        <dbReference type="Proteomes" id="UP000279057"/>
    </source>
</evidence>
<accession>A0A3M3FCT9</accession>
<dbReference type="Proteomes" id="UP000279057">
    <property type="component" value="Unassembled WGS sequence"/>
</dbReference>
<dbReference type="EMBL" id="RBOM01000292">
    <property type="protein sequence ID" value="RMM59740.1"/>
    <property type="molecule type" value="Genomic_DNA"/>
</dbReference>
<evidence type="ECO:0000313" key="1">
    <source>
        <dbReference type="EMBL" id="RMM59740.1"/>
    </source>
</evidence>
<reference evidence="1 2" key="1">
    <citation type="submission" date="2018-08" db="EMBL/GenBank/DDBJ databases">
        <title>Recombination of ecologically and evolutionarily significant loci maintains genetic cohesion in the Pseudomonas syringae species complex.</title>
        <authorList>
            <person name="Dillon M."/>
            <person name="Thakur S."/>
            <person name="Almeida R.N.D."/>
            <person name="Weir B.S."/>
            <person name="Guttman D.S."/>
        </authorList>
    </citation>
    <scope>NUCLEOTIDE SEQUENCE [LARGE SCALE GENOMIC DNA]</scope>
    <source>
        <strain evidence="1 2">ICMP 4332</strain>
    </source>
</reference>
<protein>
    <submittedName>
        <fullName evidence="1">Uncharacterized protein</fullName>
    </submittedName>
</protein>
<dbReference type="Pfam" id="PF19496">
    <property type="entry name" value="DUF6031"/>
    <property type="match status" value="1"/>
</dbReference>
<organism evidence="1 2">
    <name type="scientific">Pseudomonas savastanoi pv. glycinea</name>
    <name type="common">Pseudomonas syringae pv. glycinea</name>
    <dbReference type="NCBI Taxonomy" id="318"/>
    <lineage>
        <taxon>Bacteria</taxon>
        <taxon>Pseudomonadati</taxon>
        <taxon>Pseudomonadota</taxon>
        <taxon>Gammaproteobacteria</taxon>
        <taxon>Pseudomonadales</taxon>
        <taxon>Pseudomonadaceae</taxon>
        <taxon>Pseudomonas</taxon>
    </lineage>
</organism>
<dbReference type="InterPro" id="IPR046072">
    <property type="entry name" value="DUF6031"/>
</dbReference>